<reference evidence="2" key="1">
    <citation type="journal article" date="2019" name="Sci. Rep.">
        <title>Draft genome of Tanacetum cinerariifolium, the natural source of mosquito coil.</title>
        <authorList>
            <person name="Yamashiro T."/>
            <person name="Shiraishi A."/>
            <person name="Satake H."/>
            <person name="Nakayama K."/>
        </authorList>
    </citation>
    <scope>NUCLEOTIDE SEQUENCE</scope>
</reference>
<sequence length="145" mass="16614">MFFKVDFTKAYDSVRWDYLLDVLEAFGFGNIWCKWIRGTFSSAKASVLVNGSPTIEFLFHYGLKQGDHLSLYLFILIMESLNMSFTHAIDECVFKGVHLHGSTSISHLFYADDVMFIGEWSDDNLKGIPNSMEAIRSKFFNGMEP</sequence>
<evidence type="ECO:0000313" key="2">
    <source>
        <dbReference type="EMBL" id="GFC88343.1"/>
    </source>
</evidence>
<organism evidence="2">
    <name type="scientific">Tanacetum cinerariifolium</name>
    <name type="common">Dalmatian daisy</name>
    <name type="synonym">Chrysanthemum cinerariifolium</name>
    <dbReference type="NCBI Taxonomy" id="118510"/>
    <lineage>
        <taxon>Eukaryota</taxon>
        <taxon>Viridiplantae</taxon>
        <taxon>Streptophyta</taxon>
        <taxon>Embryophyta</taxon>
        <taxon>Tracheophyta</taxon>
        <taxon>Spermatophyta</taxon>
        <taxon>Magnoliopsida</taxon>
        <taxon>eudicotyledons</taxon>
        <taxon>Gunneridae</taxon>
        <taxon>Pentapetalae</taxon>
        <taxon>asterids</taxon>
        <taxon>campanulids</taxon>
        <taxon>Asterales</taxon>
        <taxon>Asteraceae</taxon>
        <taxon>Asteroideae</taxon>
        <taxon>Anthemideae</taxon>
        <taxon>Anthemidinae</taxon>
        <taxon>Tanacetum</taxon>
    </lineage>
</organism>
<proteinExistence type="predicted"/>
<dbReference type="PANTHER" id="PTHR31635:SF196">
    <property type="entry name" value="REVERSE TRANSCRIPTASE DOMAIN-CONTAINING PROTEIN-RELATED"/>
    <property type="match status" value="1"/>
</dbReference>
<feature type="domain" description="Reverse transcriptase" evidence="1">
    <location>
        <begin position="1"/>
        <end position="145"/>
    </location>
</feature>
<dbReference type="PROSITE" id="PS50878">
    <property type="entry name" value="RT_POL"/>
    <property type="match status" value="1"/>
</dbReference>
<keyword evidence="2" id="KW-0695">RNA-directed DNA polymerase</keyword>
<dbReference type="PANTHER" id="PTHR31635">
    <property type="entry name" value="REVERSE TRANSCRIPTASE DOMAIN-CONTAINING PROTEIN-RELATED"/>
    <property type="match status" value="1"/>
</dbReference>
<gene>
    <name evidence="2" type="ORF">Tci_860313</name>
</gene>
<accession>A0A699RR67</accession>
<dbReference type="EMBL" id="BKCJ011115046">
    <property type="protein sequence ID" value="GFC88343.1"/>
    <property type="molecule type" value="Genomic_DNA"/>
</dbReference>
<keyword evidence="2" id="KW-0808">Transferase</keyword>
<dbReference type="AlphaFoldDB" id="A0A699RR67"/>
<comment type="caution">
    <text evidence="2">The sequence shown here is derived from an EMBL/GenBank/DDBJ whole genome shotgun (WGS) entry which is preliminary data.</text>
</comment>
<feature type="non-terminal residue" evidence="2">
    <location>
        <position position="145"/>
    </location>
</feature>
<evidence type="ECO:0000259" key="1">
    <source>
        <dbReference type="PROSITE" id="PS50878"/>
    </source>
</evidence>
<dbReference type="GO" id="GO:0003964">
    <property type="term" value="F:RNA-directed DNA polymerase activity"/>
    <property type="evidence" value="ECO:0007669"/>
    <property type="project" value="UniProtKB-KW"/>
</dbReference>
<name>A0A699RR67_TANCI</name>
<dbReference type="InterPro" id="IPR000477">
    <property type="entry name" value="RT_dom"/>
</dbReference>
<keyword evidence="2" id="KW-0548">Nucleotidyltransferase</keyword>
<dbReference type="Pfam" id="PF00078">
    <property type="entry name" value="RVT_1"/>
    <property type="match status" value="1"/>
</dbReference>
<protein>
    <submittedName>
        <fullName evidence="2">RNA-directed DNA polymerase, eukaryota</fullName>
    </submittedName>
</protein>